<dbReference type="PANTHER" id="PTHR33240">
    <property type="entry name" value="OS08G0508500 PROTEIN"/>
    <property type="match status" value="1"/>
</dbReference>
<dbReference type="Proteomes" id="UP000189701">
    <property type="component" value="Unplaced"/>
</dbReference>
<dbReference type="CDD" id="cd00303">
    <property type="entry name" value="retropepsin_like"/>
    <property type="match status" value="1"/>
</dbReference>
<dbReference type="AlphaFoldDB" id="A0A1U7VA87"/>
<name>A0A1U7VA87_NICSY</name>
<accession>A0A1U7VA87</accession>
<evidence type="ECO:0000313" key="2">
    <source>
        <dbReference type="Proteomes" id="UP000189701"/>
    </source>
</evidence>
<feature type="region of interest" description="Disordered" evidence="1">
    <location>
        <begin position="1"/>
        <end position="21"/>
    </location>
</feature>
<evidence type="ECO:0000256" key="1">
    <source>
        <dbReference type="SAM" id="MobiDB-lite"/>
    </source>
</evidence>
<sequence>MSNIKEVQFPKPIRSDPSQRNPKLWEFLSDRAKNNYVRSRDNAKPLKIAENPHRLTINIIFGQNEINSVTFLAAKKIKILVAQNERHREVTEDDITFMEEDANGLLLPHNDAFVISLNILYFKIKRVLADPASSAIIIHWRVLEKAKLTGSIILATKLLTGFNLASVMTRGEILLRTNAEGINKTTLFKVVDGDMGYNVILGRLWIHEIKVVPSTYHQL</sequence>
<organism evidence="2 3">
    <name type="scientific">Nicotiana sylvestris</name>
    <name type="common">Wood tobacco</name>
    <name type="synonym">South American tobacco</name>
    <dbReference type="NCBI Taxonomy" id="4096"/>
    <lineage>
        <taxon>Eukaryota</taxon>
        <taxon>Viridiplantae</taxon>
        <taxon>Streptophyta</taxon>
        <taxon>Embryophyta</taxon>
        <taxon>Tracheophyta</taxon>
        <taxon>Spermatophyta</taxon>
        <taxon>Magnoliopsida</taxon>
        <taxon>eudicotyledons</taxon>
        <taxon>Gunneridae</taxon>
        <taxon>Pentapetalae</taxon>
        <taxon>asterids</taxon>
        <taxon>lamiids</taxon>
        <taxon>Solanales</taxon>
        <taxon>Solanaceae</taxon>
        <taxon>Nicotianoideae</taxon>
        <taxon>Nicotianeae</taxon>
        <taxon>Nicotiana</taxon>
    </lineage>
</organism>
<dbReference type="RefSeq" id="XP_009761896.1">
    <property type="nucleotide sequence ID" value="XM_009763594.1"/>
</dbReference>
<evidence type="ECO:0000313" key="3">
    <source>
        <dbReference type="RefSeq" id="XP_009761896.1"/>
    </source>
</evidence>
<gene>
    <name evidence="3" type="primary">LOC104214004</name>
</gene>
<keyword evidence="2" id="KW-1185">Reference proteome</keyword>
<proteinExistence type="predicted"/>
<reference evidence="2" key="1">
    <citation type="journal article" date="2013" name="Genome Biol.">
        <title>Reference genomes and transcriptomes of Nicotiana sylvestris and Nicotiana tomentosiformis.</title>
        <authorList>
            <person name="Sierro N."/>
            <person name="Battey J.N."/>
            <person name="Ouadi S."/>
            <person name="Bovet L."/>
            <person name="Goepfert S."/>
            <person name="Bakaher N."/>
            <person name="Peitsch M.C."/>
            <person name="Ivanov N.V."/>
        </authorList>
    </citation>
    <scope>NUCLEOTIDE SEQUENCE [LARGE SCALE GENOMIC DNA]</scope>
</reference>
<dbReference type="eggNOG" id="KOG0017">
    <property type="taxonomic scope" value="Eukaryota"/>
</dbReference>
<protein>
    <submittedName>
        <fullName evidence="3">Uncharacterized protein LOC104214004</fullName>
    </submittedName>
</protein>
<dbReference type="PANTHER" id="PTHR33240:SF8">
    <property type="entry name" value="OS03G0439900 PROTEIN"/>
    <property type="match status" value="1"/>
</dbReference>
<reference evidence="3" key="2">
    <citation type="submission" date="2025-08" db="UniProtKB">
        <authorList>
            <consortium name="RefSeq"/>
        </authorList>
    </citation>
    <scope>IDENTIFICATION</scope>
    <source>
        <tissue evidence="3">Leaf</tissue>
    </source>
</reference>